<dbReference type="SUPFAM" id="SSF159941">
    <property type="entry name" value="MM3350-like"/>
    <property type="match status" value="1"/>
</dbReference>
<evidence type="ECO:0000259" key="1">
    <source>
        <dbReference type="Pfam" id="PF07929"/>
    </source>
</evidence>
<dbReference type="RefSeq" id="WP_136947163.1">
    <property type="nucleotide sequence ID" value="NZ_SWFM01000002.1"/>
</dbReference>
<reference evidence="2 3" key="1">
    <citation type="submission" date="2019-04" db="EMBL/GenBank/DDBJ databases">
        <title>Genome sequence of Bacillus hwajinpoensis strain Y2.</title>
        <authorList>
            <person name="Fair J.L."/>
            <person name="Maclea K.S."/>
        </authorList>
    </citation>
    <scope>NUCLEOTIDE SEQUENCE [LARGE SCALE GENOMIC DNA]</scope>
    <source>
        <strain evidence="2 3">Y2</strain>
    </source>
</reference>
<dbReference type="Proteomes" id="UP000310541">
    <property type="component" value="Unassembled WGS sequence"/>
</dbReference>
<accession>A0A4U1MJ57</accession>
<name>A0A4U1MJ57_9BACL</name>
<dbReference type="Pfam" id="PF07929">
    <property type="entry name" value="PRiA4_ORF3"/>
    <property type="match status" value="1"/>
</dbReference>
<comment type="caution">
    <text evidence="2">The sequence shown here is derived from an EMBL/GenBank/DDBJ whole genome shotgun (WGS) entry which is preliminary data.</text>
</comment>
<dbReference type="AlphaFoldDB" id="A0A4U1MJ57"/>
<dbReference type="EMBL" id="SWFM01000002">
    <property type="protein sequence ID" value="TKD71093.1"/>
    <property type="molecule type" value="Genomic_DNA"/>
</dbReference>
<evidence type="ECO:0000313" key="2">
    <source>
        <dbReference type="EMBL" id="TKD71093.1"/>
    </source>
</evidence>
<protein>
    <submittedName>
        <fullName evidence="2">Plasmid pRiA4b ORF-3 family protein</fullName>
    </submittedName>
</protein>
<dbReference type="InterPro" id="IPR024047">
    <property type="entry name" value="MM3350-like_sf"/>
</dbReference>
<dbReference type="InterPro" id="IPR012912">
    <property type="entry name" value="Plasmid_pRiA4b_Orf3-like"/>
</dbReference>
<sequence>MVYNYDFGDDWENVIEVEKVVYDYKVIYPICLAGVELNVTLKIDHKSVWRKLIVPMNNTFSNLHY</sequence>
<evidence type="ECO:0000313" key="3">
    <source>
        <dbReference type="Proteomes" id="UP000310541"/>
    </source>
</evidence>
<gene>
    <name evidence="2" type="ORF">FBF83_09290</name>
</gene>
<dbReference type="OrthoDB" id="9801392at2"/>
<organism evidence="2 3">
    <name type="scientific">Guptibacillus hwajinpoensis</name>
    <dbReference type="NCBI Taxonomy" id="208199"/>
    <lineage>
        <taxon>Bacteria</taxon>
        <taxon>Bacillati</taxon>
        <taxon>Bacillota</taxon>
        <taxon>Bacilli</taxon>
        <taxon>Bacillales</taxon>
        <taxon>Guptibacillaceae</taxon>
        <taxon>Guptibacillus</taxon>
    </lineage>
</organism>
<proteinExistence type="predicted"/>
<dbReference type="Gene3D" id="3.10.290.30">
    <property type="entry name" value="MM3350-like"/>
    <property type="match status" value="1"/>
</dbReference>
<feature type="domain" description="Plasmid pRiA4b Orf3-like" evidence="1">
    <location>
        <begin position="1"/>
        <end position="35"/>
    </location>
</feature>